<dbReference type="eggNOG" id="COG3598">
    <property type="taxonomic scope" value="Bacteria"/>
</dbReference>
<dbReference type="EMBL" id="ABXU01000065">
    <property type="protein sequence ID" value="EEB32914.1"/>
    <property type="molecule type" value="Genomic_DNA"/>
</dbReference>
<dbReference type="Proteomes" id="UP000003676">
    <property type="component" value="Unassembled WGS sequence"/>
</dbReference>
<dbReference type="AlphaFoldDB" id="B6WVK9"/>
<evidence type="ECO:0000259" key="2">
    <source>
        <dbReference type="SMART" id="SM00382"/>
    </source>
</evidence>
<comment type="caution">
    <text evidence="3">The sequence shown here is derived from an EMBL/GenBank/DDBJ whole genome shotgun (WGS) entry which is preliminary data.</text>
</comment>
<evidence type="ECO:0000313" key="3">
    <source>
        <dbReference type="EMBL" id="EEB32914.1"/>
    </source>
</evidence>
<dbReference type="SUPFAM" id="SSF52540">
    <property type="entry name" value="P-loop containing nucleoside triphosphate hydrolases"/>
    <property type="match status" value="1"/>
</dbReference>
<dbReference type="SMART" id="SM00382">
    <property type="entry name" value="AAA"/>
    <property type="match status" value="1"/>
</dbReference>
<gene>
    <name evidence="3" type="ORF">DESPIG_02126</name>
</gene>
<name>B6WVK9_9BACT</name>
<feature type="region of interest" description="Disordered" evidence="1">
    <location>
        <begin position="375"/>
        <end position="440"/>
    </location>
</feature>
<evidence type="ECO:0000313" key="4">
    <source>
        <dbReference type="Proteomes" id="UP000003676"/>
    </source>
</evidence>
<reference evidence="3 4" key="2">
    <citation type="submission" date="2008-10" db="EMBL/GenBank/DDBJ databases">
        <authorList>
            <person name="Fulton L."/>
            <person name="Clifton S."/>
            <person name="Fulton B."/>
            <person name="Xu J."/>
            <person name="Minx P."/>
            <person name="Pepin K.H."/>
            <person name="Johnson M."/>
            <person name="Bhonagiri V."/>
            <person name="Nash W.E."/>
            <person name="Mardis E.R."/>
            <person name="Wilson R.K."/>
        </authorList>
    </citation>
    <scope>NUCLEOTIDE SEQUENCE [LARGE SCALE GENOMIC DNA]</scope>
    <source>
        <strain evidence="3 4">ATCC 29098</strain>
    </source>
</reference>
<organism evidence="3 4">
    <name type="scientific">Desulfovibrio piger ATCC 29098</name>
    <dbReference type="NCBI Taxonomy" id="411464"/>
    <lineage>
        <taxon>Bacteria</taxon>
        <taxon>Pseudomonadati</taxon>
        <taxon>Thermodesulfobacteriota</taxon>
        <taxon>Desulfovibrionia</taxon>
        <taxon>Desulfovibrionales</taxon>
        <taxon>Desulfovibrionaceae</taxon>
        <taxon>Desulfovibrio</taxon>
    </lineage>
</organism>
<proteinExistence type="predicted"/>
<feature type="compositionally biased region" description="Low complexity" evidence="1">
    <location>
        <begin position="410"/>
        <end position="424"/>
    </location>
</feature>
<protein>
    <recommendedName>
        <fullName evidence="2">AAA+ ATPase domain-containing protein</fullName>
    </recommendedName>
</protein>
<sequence>MSNITDDIIPCGGQPPYADMILANAAAFTSRADTAGRKPCAAVVPVRAIHLETAAGILSTPPVAWRVKGVLPAQGVAVVFGASGSGKSFVMLDLAAHIALGRRWFGCRVKEASVVYVNLESSGGLRTRLEAWEKEYEQSYPRDVQFVRERLRLMDDVEALANVSPDGGVVIIDTLHAAAPDLDENSSQDMGLIIEAATRLQTRTGGLVVLVHHTGKDQGRGARGHYSLTADADAVLEVEREKNGARAVVLRKSKEGVDGMRWPFLLKAVPLGTDEDGDPLSSCVVAPDVTARRAERRPHLTPSQEYGLASLKAALQEAGDDAVHIDVWRRHFYARSPADNTNAKKIAFQRVRKDLVSLGVITVLDDLYSVLSGTGGTERDNCGTCPGGHPPSLGAGQPGHTPLGVSRSDVPVPGGVRGLLPGVPEQGAGQAQCPGTGGQE</sequence>
<dbReference type="Gene3D" id="3.40.50.300">
    <property type="entry name" value="P-loop containing nucleotide triphosphate hydrolases"/>
    <property type="match status" value="1"/>
</dbReference>
<evidence type="ECO:0000256" key="1">
    <source>
        <dbReference type="SAM" id="MobiDB-lite"/>
    </source>
</evidence>
<reference evidence="3 4" key="1">
    <citation type="submission" date="2008-10" db="EMBL/GenBank/DDBJ databases">
        <title>Draft genome sequence of Desulvovibrio piger (ATCC 29098).</title>
        <authorList>
            <person name="Sudarsanam P."/>
            <person name="Ley R."/>
            <person name="Guruge J."/>
            <person name="Turnbaugh P.J."/>
            <person name="Mahowald M."/>
            <person name="Liep D."/>
            <person name="Gordon J."/>
        </authorList>
    </citation>
    <scope>NUCLEOTIDE SEQUENCE [LARGE SCALE GENOMIC DNA]</scope>
    <source>
        <strain evidence="3 4">ATCC 29098</strain>
    </source>
</reference>
<dbReference type="Pfam" id="PF13481">
    <property type="entry name" value="AAA_25"/>
    <property type="match status" value="1"/>
</dbReference>
<dbReference type="HOGENOM" id="CLU_046253_1_0_7"/>
<dbReference type="InterPro" id="IPR027417">
    <property type="entry name" value="P-loop_NTPase"/>
</dbReference>
<dbReference type="InterPro" id="IPR003593">
    <property type="entry name" value="AAA+_ATPase"/>
</dbReference>
<feature type="domain" description="AAA+ ATPase" evidence="2">
    <location>
        <begin position="73"/>
        <end position="240"/>
    </location>
</feature>
<accession>B6WVK9</accession>
<dbReference type="RefSeq" id="WP_006007499.1">
    <property type="nucleotide sequence ID" value="NZ_DS996359.1"/>
</dbReference>